<dbReference type="OrthoDB" id="1095660at2759"/>
<feature type="transmembrane region" description="Helical" evidence="1">
    <location>
        <begin position="278"/>
        <end position="297"/>
    </location>
</feature>
<dbReference type="EMBL" id="RXIC02000025">
    <property type="protein sequence ID" value="KAB1207930.1"/>
    <property type="molecule type" value="Genomic_DNA"/>
</dbReference>
<keyword evidence="3" id="KW-1185">Reference proteome</keyword>
<name>A0A6A1V9U0_9ROSI</name>
<dbReference type="AlphaFoldDB" id="A0A6A1V9U0"/>
<organism evidence="2 3">
    <name type="scientific">Morella rubra</name>
    <name type="common">Chinese bayberry</name>
    <dbReference type="NCBI Taxonomy" id="262757"/>
    <lineage>
        <taxon>Eukaryota</taxon>
        <taxon>Viridiplantae</taxon>
        <taxon>Streptophyta</taxon>
        <taxon>Embryophyta</taxon>
        <taxon>Tracheophyta</taxon>
        <taxon>Spermatophyta</taxon>
        <taxon>Magnoliopsida</taxon>
        <taxon>eudicotyledons</taxon>
        <taxon>Gunneridae</taxon>
        <taxon>Pentapetalae</taxon>
        <taxon>rosids</taxon>
        <taxon>fabids</taxon>
        <taxon>Fagales</taxon>
        <taxon>Myricaceae</taxon>
        <taxon>Morella</taxon>
    </lineage>
</organism>
<reference evidence="2 3" key="1">
    <citation type="journal article" date="2019" name="Plant Biotechnol. J.">
        <title>The red bayberry genome and genetic basis of sex determination.</title>
        <authorList>
            <person name="Jia H.M."/>
            <person name="Jia H.J."/>
            <person name="Cai Q.L."/>
            <person name="Wang Y."/>
            <person name="Zhao H.B."/>
            <person name="Yang W.F."/>
            <person name="Wang G.Y."/>
            <person name="Li Y.H."/>
            <person name="Zhan D.L."/>
            <person name="Shen Y.T."/>
            <person name="Niu Q.F."/>
            <person name="Chang L."/>
            <person name="Qiu J."/>
            <person name="Zhao L."/>
            <person name="Xie H.B."/>
            <person name="Fu W.Y."/>
            <person name="Jin J."/>
            <person name="Li X.W."/>
            <person name="Jiao Y."/>
            <person name="Zhou C.C."/>
            <person name="Tu T."/>
            <person name="Chai C.Y."/>
            <person name="Gao J.L."/>
            <person name="Fan L.J."/>
            <person name="van de Weg E."/>
            <person name="Wang J.Y."/>
            <person name="Gao Z.S."/>
        </authorList>
    </citation>
    <scope>NUCLEOTIDE SEQUENCE [LARGE SCALE GENOMIC DNA]</scope>
    <source>
        <tissue evidence="2">Leaves</tissue>
    </source>
</reference>
<keyword evidence="1" id="KW-1133">Transmembrane helix</keyword>
<feature type="transmembrane region" description="Helical" evidence="1">
    <location>
        <begin position="187"/>
        <end position="207"/>
    </location>
</feature>
<comment type="caution">
    <text evidence="2">The sequence shown here is derived from an EMBL/GenBank/DDBJ whole genome shotgun (WGS) entry which is preliminary data.</text>
</comment>
<accession>A0A6A1V9U0</accession>
<dbReference type="PANTHER" id="PTHR36714:SF7">
    <property type="entry name" value="TRANSMEMBRANE PROTEIN"/>
    <property type="match status" value="1"/>
</dbReference>
<evidence type="ECO:0000256" key="1">
    <source>
        <dbReference type="SAM" id="Phobius"/>
    </source>
</evidence>
<protein>
    <recommendedName>
        <fullName evidence="4">Transmembrane protein</fullName>
    </recommendedName>
</protein>
<evidence type="ECO:0000313" key="2">
    <source>
        <dbReference type="EMBL" id="KAB1207930.1"/>
    </source>
</evidence>
<keyword evidence="1" id="KW-0472">Membrane</keyword>
<feature type="transmembrane region" description="Helical" evidence="1">
    <location>
        <begin position="154"/>
        <end position="175"/>
    </location>
</feature>
<feature type="transmembrane region" description="Helical" evidence="1">
    <location>
        <begin position="35"/>
        <end position="55"/>
    </location>
</feature>
<gene>
    <name evidence="2" type="ORF">CJ030_MR7G006048</name>
</gene>
<proteinExistence type="predicted"/>
<feature type="transmembrane region" description="Helical" evidence="1">
    <location>
        <begin position="246"/>
        <end position="272"/>
    </location>
</feature>
<keyword evidence="1" id="KW-0812">Transmembrane</keyword>
<dbReference type="Proteomes" id="UP000516437">
    <property type="component" value="Chromosome 7"/>
</dbReference>
<feature type="transmembrane region" description="Helical" evidence="1">
    <location>
        <begin position="213"/>
        <end position="234"/>
    </location>
</feature>
<dbReference type="PANTHER" id="PTHR36714">
    <property type="entry name" value="T23E23.1"/>
    <property type="match status" value="1"/>
</dbReference>
<evidence type="ECO:0000313" key="3">
    <source>
        <dbReference type="Proteomes" id="UP000516437"/>
    </source>
</evidence>
<sequence>MEGSNMETNRIMVDQKRMEVLDILKEALRIFFGNFNFVIFILLIYVPVFLLMVYYEASLQRTLVEFADILEQPPGYYRYRLSILEAKTQFVAKDFYHALVQLSCLYLVPLHLLELSTVIVTIHLASKIYTEERTRTLKEMVQRPIYGARVKGTFITSFHVLFLSTSTLLGLLWLATSYFAVWRNSMFHGLFVVLYGPIFGALLIKYWEWSAVWNMGIVISVLEGTYGFQALALSTCFSKGSERRGLLLMLVFFVWGLGLRLPCLYFGCYGWIGIVAHVSLLCLANVLKCLVCVVYFHDCKNRTLEKKVDVEIGREIKAVEK</sequence>
<evidence type="ECO:0008006" key="4">
    <source>
        <dbReference type="Google" id="ProtNLM"/>
    </source>
</evidence>